<evidence type="ECO:0000313" key="3">
    <source>
        <dbReference type="Proteomes" id="UP001165289"/>
    </source>
</evidence>
<evidence type="ECO:0000313" key="2">
    <source>
        <dbReference type="EMBL" id="KAI6654798.1"/>
    </source>
</evidence>
<proteinExistence type="predicted"/>
<protein>
    <submittedName>
        <fullName evidence="2">VWA domain CoxE-like protein</fullName>
    </submittedName>
</protein>
<comment type="caution">
    <text evidence="2">The sequence shown here is derived from an EMBL/GenBank/DDBJ whole genome shotgun (WGS) entry which is preliminary data.</text>
</comment>
<feature type="coiled-coil region" evidence="1">
    <location>
        <begin position="319"/>
        <end position="349"/>
    </location>
</feature>
<evidence type="ECO:0000256" key="1">
    <source>
        <dbReference type="SAM" id="Coils"/>
    </source>
</evidence>
<dbReference type="SUPFAM" id="SSF53300">
    <property type="entry name" value="vWA-like"/>
    <property type="match status" value="1"/>
</dbReference>
<name>A0AAV7K0T8_9METZ</name>
<gene>
    <name evidence="2" type="ORF">LOD99_2677</name>
</gene>
<keyword evidence="3" id="KW-1185">Reference proteome</keyword>
<sequence length="1013" mass="115746">MGTVTSQPEEIEDNRNIDCYISGESKIFKVPQIGKKGYTIFIIDMSPSMNFIISKGLNNITNELVNKYNLIGSSSFIYFSTKNIISDTPYADVGSKLETSQTNIISAIETAKKKITRLRSVFASTIIKLVFISDGEDTCHSKEQFNELLLNIARGFNCSLISFASIGIGKEFPTHVAMTLRETFNTVQCMTQGVQIVTDVEEYRTALDWLLSEQNILSVLESSVPISYDIWSPPVHEAVSGNIAFVDRNIEEVTIVSRSETHIYTILCRLRPTPIQAEITQLIIRQLINMINQLSYTQIDRVQLRDRSIQAHTLATALFEDWSKNVKRAENLLQKIELKKQREANYQIKCLLLAELSRMCDGSFVNTMTEHEAALRMDLQRDISNVHRIDRKIKRHGLQREEWPTLRDAFVRNLKKVSLQTQLQELTQEDWKDCQCAITMTSPAESLLSPNFLEALQLIDNPYDFIQDLECLPPGLGVKIEYNDAMTHEPFNIRICSMVRHVELISYSKYLSDGVNSPCGRLCRLQVGDGEVEEFNATVLVLPANFANILAPFIRQKLTSLVLTYTIQQSADFLDVNTHLGALAACTMFLVQEPNYGFRDRRLKLIKDTFNLVYRGQGDYPAREDIQQYYEYITCTPECAAVSEKIEITDKYGYGAKCPALAKLSLFLVCCDDICISLKFELFTCLLQESVCRMVNGCSFTEVYQLENLEVNMLDITWEQLETKIGPLVKYFTWSDCKSAIELKCEQSNTSVEAEPRMNLEKIWRMKPNRLGSVDLPGLKALGEYLFNNCELQTSLQTIFSPENIEQFVYHGICINCSYQRATTQLKCIEVVREAVKRILTQEQVLKFKSQRLTEFLTIGEARHMHCIREAHEKGTCFPMSLEQIQALPDVQRCIQAGELQVNTLAAQLRYNPRTKLPLYICCINTCPHYGLVRRDASEHLRVVSEADFFLKGLHKTISKYYKTHTAKQIIDMTIQGVECNGGITVNTNFNKQNYEHLIELVKDIVKIYKQQE</sequence>
<organism evidence="2 3">
    <name type="scientific">Oopsacas minuta</name>
    <dbReference type="NCBI Taxonomy" id="111878"/>
    <lineage>
        <taxon>Eukaryota</taxon>
        <taxon>Metazoa</taxon>
        <taxon>Porifera</taxon>
        <taxon>Hexactinellida</taxon>
        <taxon>Hexasterophora</taxon>
        <taxon>Lyssacinosida</taxon>
        <taxon>Leucopsacidae</taxon>
        <taxon>Oopsacas</taxon>
    </lineage>
</organism>
<keyword evidence="1" id="KW-0175">Coiled coil</keyword>
<dbReference type="Proteomes" id="UP001165289">
    <property type="component" value="Unassembled WGS sequence"/>
</dbReference>
<accession>A0AAV7K0T8</accession>
<dbReference type="EMBL" id="JAKMXF010000221">
    <property type="protein sequence ID" value="KAI6654798.1"/>
    <property type="molecule type" value="Genomic_DNA"/>
</dbReference>
<dbReference type="AlphaFoldDB" id="A0AAV7K0T8"/>
<dbReference type="InterPro" id="IPR036465">
    <property type="entry name" value="vWFA_dom_sf"/>
</dbReference>
<reference evidence="2 3" key="1">
    <citation type="journal article" date="2023" name="BMC Biol.">
        <title>The compact genome of the sponge Oopsacas minuta (Hexactinellida) is lacking key metazoan core genes.</title>
        <authorList>
            <person name="Santini S."/>
            <person name="Schenkelaars Q."/>
            <person name="Jourda C."/>
            <person name="Duchesne M."/>
            <person name="Belahbib H."/>
            <person name="Rocher C."/>
            <person name="Selva M."/>
            <person name="Riesgo A."/>
            <person name="Vervoort M."/>
            <person name="Leys S.P."/>
            <person name="Kodjabachian L."/>
            <person name="Le Bivic A."/>
            <person name="Borchiellini C."/>
            <person name="Claverie J.M."/>
            <person name="Renard E."/>
        </authorList>
    </citation>
    <scope>NUCLEOTIDE SEQUENCE [LARGE SCALE GENOMIC DNA]</scope>
    <source>
        <strain evidence="2">SPO-2</strain>
    </source>
</reference>